<evidence type="ECO:0000256" key="2">
    <source>
        <dbReference type="ARBA" id="ARBA00004760"/>
    </source>
</evidence>
<name>A0AA39XBA7_9PEZI</name>
<proteinExistence type="inferred from homology"/>
<dbReference type="EC" id="1.1.1.102" evidence="14"/>
<comment type="catalytic activity">
    <reaction evidence="16">
        <text>sphinganine + NADP(+) = 3-oxosphinganine + NADPH + H(+)</text>
        <dbReference type="Rhea" id="RHEA:22640"/>
        <dbReference type="ChEBI" id="CHEBI:15378"/>
        <dbReference type="ChEBI" id="CHEBI:57783"/>
        <dbReference type="ChEBI" id="CHEBI:57817"/>
        <dbReference type="ChEBI" id="CHEBI:58299"/>
        <dbReference type="ChEBI" id="CHEBI:58349"/>
        <dbReference type="EC" id="1.1.1.102"/>
    </reaction>
    <physiologicalReaction direction="right-to-left" evidence="16">
        <dbReference type="Rhea" id="RHEA:22642"/>
    </physiologicalReaction>
</comment>
<keyword evidence="12" id="KW-0443">Lipid metabolism</keyword>
<evidence type="ECO:0000256" key="8">
    <source>
        <dbReference type="ARBA" id="ARBA00022857"/>
    </source>
</evidence>
<keyword evidence="9" id="KW-0746">Sphingolipid metabolism</keyword>
<dbReference type="GO" id="GO:0005789">
    <property type="term" value="C:endoplasmic reticulum membrane"/>
    <property type="evidence" value="ECO:0007669"/>
    <property type="project" value="UniProtKB-SubCell"/>
</dbReference>
<keyword evidence="10 17" id="KW-1133">Transmembrane helix</keyword>
<dbReference type="Pfam" id="PF00106">
    <property type="entry name" value="adh_short"/>
    <property type="match status" value="1"/>
</dbReference>
<evidence type="ECO:0000256" key="10">
    <source>
        <dbReference type="ARBA" id="ARBA00022989"/>
    </source>
</evidence>
<evidence type="ECO:0000256" key="7">
    <source>
        <dbReference type="ARBA" id="ARBA00022824"/>
    </source>
</evidence>
<evidence type="ECO:0000313" key="18">
    <source>
        <dbReference type="EMBL" id="KAK0630759.1"/>
    </source>
</evidence>
<evidence type="ECO:0000256" key="4">
    <source>
        <dbReference type="ARBA" id="ARBA00006484"/>
    </source>
</evidence>
<dbReference type="FunFam" id="3.40.50.720:FF:000456">
    <property type="entry name" value="3-ketodihydrosphingosine reductase tsc10"/>
    <property type="match status" value="1"/>
</dbReference>
<comment type="subcellular location">
    <subcellularLocation>
        <location evidence="1">Endoplasmic reticulum membrane</location>
    </subcellularLocation>
</comment>
<dbReference type="InterPro" id="IPR045022">
    <property type="entry name" value="KDSR-like"/>
</dbReference>
<dbReference type="Gene3D" id="3.40.50.720">
    <property type="entry name" value="NAD(P)-binding Rossmann-like Domain"/>
    <property type="match status" value="1"/>
</dbReference>
<dbReference type="GO" id="GO:0030148">
    <property type="term" value="P:sphingolipid biosynthetic process"/>
    <property type="evidence" value="ECO:0007669"/>
    <property type="project" value="InterPro"/>
</dbReference>
<evidence type="ECO:0000256" key="12">
    <source>
        <dbReference type="ARBA" id="ARBA00023098"/>
    </source>
</evidence>
<comment type="pathway">
    <text evidence="3">Sphingolipid metabolism.</text>
</comment>
<evidence type="ECO:0000313" key="19">
    <source>
        <dbReference type="Proteomes" id="UP001174934"/>
    </source>
</evidence>
<dbReference type="EMBL" id="JAULSR010000002">
    <property type="protein sequence ID" value="KAK0630759.1"/>
    <property type="molecule type" value="Genomic_DNA"/>
</dbReference>
<keyword evidence="11" id="KW-0560">Oxidoreductase</keyword>
<evidence type="ECO:0000256" key="6">
    <source>
        <dbReference type="ARBA" id="ARBA00022741"/>
    </source>
</evidence>
<evidence type="ECO:0000256" key="16">
    <source>
        <dbReference type="ARBA" id="ARBA00048930"/>
    </source>
</evidence>
<keyword evidence="8" id="KW-0521">NADP</keyword>
<keyword evidence="19" id="KW-1185">Reference proteome</keyword>
<comment type="function">
    <text evidence="15">Catalyzes the reduction of 3'-oxosphinganine (3-ketodihydrosphingosine/KDS) to sphinganine (dihydrosphingosine/DHS), the second step of de novo sphingolipid biosynthesis.</text>
</comment>
<feature type="transmembrane region" description="Helical" evidence="17">
    <location>
        <begin position="331"/>
        <end position="349"/>
    </location>
</feature>
<dbReference type="InterPro" id="IPR036291">
    <property type="entry name" value="NAD(P)-bd_dom_sf"/>
</dbReference>
<accession>A0AA39XBA7</accession>
<keyword evidence="5 17" id="KW-0812">Transmembrane</keyword>
<reference evidence="18" key="1">
    <citation type="submission" date="2023-06" db="EMBL/GenBank/DDBJ databases">
        <title>Genome-scale phylogeny and comparative genomics of the fungal order Sordariales.</title>
        <authorList>
            <consortium name="Lawrence Berkeley National Laboratory"/>
            <person name="Hensen N."/>
            <person name="Bonometti L."/>
            <person name="Westerberg I."/>
            <person name="Brannstrom I.O."/>
            <person name="Guillou S."/>
            <person name="Cros-Aarteil S."/>
            <person name="Calhoun S."/>
            <person name="Haridas S."/>
            <person name="Kuo A."/>
            <person name="Mondo S."/>
            <person name="Pangilinan J."/>
            <person name="Riley R."/>
            <person name="LaButti K."/>
            <person name="Andreopoulos B."/>
            <person name="Lipzen A."/>
            <person name="Chen C."/>
            <person name="Yanf M."/>
            <person name="Daum C."/>
            <person name="Ng V."/>
            <person name="Clum A."/>
            <person name="Steindorff A."/>
            <person name="Ohm R."/>
            <person name="Martin F."/>
            <person name="Silar P."/>
            <person name="Natvig D."/>
            <person name="Lalanne C."/>
            <person name="Gautier V."/>
            <person name="Ament-velasquez S.L."/>
            <person name="Kruys A."/>
            <person name="Hutchinson M.I."/>
            <person name="Powell A.J."/>
            <person name="Barry K."/>
            <person name="Miller A.N."/>
            <person name="Grigoriev I.V."/>
            <person name="Debuchy R."/>
            <person name="Gladieux P."/>
            <person name="Thoren M.H."/>
            <person name="Johannesson H."/>
        </authorList>
    </citation>
    <scope>NUCLEOTIDE SEQUENCE</scope>
    <source>
        <strain evidence="18">SMH3391-2</strain>
    </source>
</reference>
<evidence type="ECO:0000256" key="14">
    <source>
        <dbReference type="ARBA" id="ARBA00026112"/>
    </source>
</evidence>
<evidence type="ECO:0000256" key="13">
    <source>
        <dbReference type="ARBA" id="ARBA00023136"/>
    </source>
</evidence>
<dbReference type="PANTHER" id="PTHR43550">
    <property type="entry name" value="3-KETODIHYDROSPHINGOSINE REDUCTASE"/>
    <property type="match status" value="1"/>
</dbReference>
<evidence type="ECO:0000256" key="3">
    <source>
        <dbReference type="ARBA" id="ARBA00004991"/>
    </source>
</evidence>
<evidence type="ECO:0000256" key="1">
    <source>
        <dbReference type="ARBA" id="ARBA00004586"/>
    </source>
</evidence>
<keyword evidence="13 17" id="KW-0472">Membrane</keyword>
<dbReference type="InterPro" id="IPR002347">
    <property type="entry name" value="SDR_fam"/>
</dbReference>
<evidence type="ECO:0000256" key="5">
    <source>
        <dbReference type="ARBA" id="ARBA00022692"/>
    </source>
</evidence>
<dbReference type="GO" id="GO:0000166">
    <property type="term" value="F:nucleotide binding"/>
    <property type="evidence" value="ECO:0007669"/>
    <property type="project" value="UniProtKB-KW"/>
</dbReference>
<dbReference type="GO" id="GO:0047560">
    <property type="term" value="F:3-dehydrosphinganine reductase activity"/>
    <property type="evidence" value="ECO:0007669"/>
    <property type="project" value="UniProtKB-EC"/>
</dbReference>
<dbReference type="CDD" id="cd08939">
    <property type="entry name" value="KDSR-like_SDR_c"/>
    <property type="match status" value="1"/>
</dbReference>
<keyword evidence="7" id="KW-0256">Endoplasmic reticulum</keyword>
<comment type="similarity">
    <text evidence="4">Belongs to the short-chain dehydrogenases/reductases (SDR) family.</text>
</comment>
<organism evidence="18 19">
    <name type="scientific">Bombardia bombarda</name>
    <dbReference type="NCBI Taxonomy" id="252184"/>
    <lineage>
        <taxon>Eukaryota</taxon>
        <taxon>Fungi</taxon>
        <taxon>Dikarya</taxon>
        <taxon>Ascomycota</taxon>
        <taxon>Pezizomycotina</taxon>
        <taxon>Sordariomycetes</taxon>
        <taxon>Sordariomycetidae</taxon>
        <taxon>Sordariales</taxon>
        <taxon>Lasiosphaeriaceae</taxon>
        <taxon>Bombardia</taxon>
    </lineage>
</organism>
<dbReference type="SUPFAM" id="SSF51735">
    <property type="entry name" value="NAD(P)-binding Rossmann-fold domains"/>
    <property type="match status" value="1"/>
</dbReference>
<evidence type="ECO:0000256" key="17">
    <source>
        <dbReference type="SAM" id="Phobius"/>
    </source>
</evidence>
<dbReference type="Proteomes" id="UP001174934">
    <property type="component" value="Unassembled WGS sequence"/>
</dbReference>
<gene>
    <name evidence="18" type="ORF">B0T17DRAFT_529231</name>
</gene>
<feature type="transmembrane region" description="Helical" evidence="17">
    <location>
        <begin position="20"/>
        <end position="40"/>
    </location>
</feature>
<dbReference type="PANTHER" id="PTHR43550:SF3">
    <property type="entry name" value="3-KETODIHYDROSPHINGOSINE REDUCTASE"/>
    <property type="match status" value="1"/>
</dbReference>
<evidence type="ECO:0000256" key="15">
    <source>
        <dbReference type="ARBA" id="ARBA00044737"/>
    </source>
</evidence>
<keyword evidence="6" id="KW-0547">Nucleotide-binding</keyword>
<dbReference type="AlphaFoldDB" id="A0AA39XBA7"/>
<sequence>MEYVQLLLQQLSTSSSSWTAILLATGILGISLAAIMGLFFGKNTSQFPVEGRTILLTGASEGMGRSAAVQLSAKGAHVILVARNVGRLEEALAEVKSAAKSPTTQRFTYISADVAEHDYAARVVAEAMAWNGGAAPDIVWCVAGMSTPMLWADSNSDSNSDSMVAARRNMDVNYFGAADMSRAILREWLAPENSTSPTSQPKHIIFTASVLALFAIVGYGPYTPSKWALRGLADTLAMELNLYPNNPVKIHVVYPATIVSPGLERENKTKPDITVEMEKDEPPETPETVARRAIAGLEAGNYFVTVSFLGRLMQCGIMGGSPRNNWVFDTVLGWFIPIIYFFVLGGMNAQVKAWAKKHGHPSTYPQKS</sequence>
<protein>
    <recommendedName>
        <fullName evidence="14">3-dehydrosphinganine reductase</fullName>
        <ecNumber evidence="14">1.1.1.102</ecNumber>
    </recommendedName>
</protein>
<dbReference type="PRINTS" id="PR00081">
    <property type="entry name" value="GDHRDH"/>
</dbReference>
<comment type="caution">
    <text evidence="18">The sequence shown here is derived from an EMBL/GenBank/DDBJ whole genome shotgun (WGS) entry which is preliminary data.</text>
</comment>
<comment type="pathway">
    <text evidence="2">Lipid metabolism; sphingolipid metabolism.</text>
</comment>
<dbReference type="GO" id="GO:0006666">
    <property type="term" value="P:3-keto-sphinganine metabolic process"/>
    <property type="evidence" value="ECO:0007669"/>
    <property type="project" value="InterPro"/>
</dbReference>
<feature type="transmembrane region" description="Helical" evidence="17">
    <location>
        <begin position="204"/>
        <end position="222"/>
    </location>
</feature>
<evidence type="ECO:0000256" key="9">
    <source>
        <dbReference type="ARBA" id="ARBA00022919"/>
    </source>
</evidence>
<evidence type="ECO:0000256" key="11">
    <source>
        <dbReference type="ARBA" id="ARBA00023002"/>
    </source>
</evidence>